<feature type="region of interest" description="Disordered" evidence="14">
    <location>
        <begin position="354"/>
        <end position="378"/>
    </location>
</feature>
<evidence type="ECO:0000256" key="3">
    <source>
        <dbReference type="ARBA" id="ARBA00007746"/>
    </source>
</evidence>
<dbReference type="AlphaFoldDB" id="A0A0G3BE93"/>
<name>A0A0G3BE93_DIAVI</name>
<evidence type="ECO:0000256" key="12">
    <source>
        <dbReference type="ARBA" id="ARBA00023242"/>
    </source>
</evidence>
<dbReference type="Proteomes" id="UP001652700">
    <property type="component" value="Unplaced"/>
</dbReference>
<dbReference type="Gene3D" id="3.30.160.60">
    <property type="entry name" value="Classic Zinc Finger"/>
    <property type="match status" value="3"/>
</dbReference>
<reference evidence="17" key="3">
    <citation type="submission" date="2025-05" db="UniProtKB">
        <authorList>
            <consortium name="EnsemblMetazoa"/>
        </authorList>
    </citation>
    <scope>IDENTIFICATION</scope>
</reference>
<dbReference type="EnsemblMetazoa" id="XM_028272853.2">
    <property type="protein sequence ID" value="XP_028128654.1"/>
    <property type="gene ID" value="LOC114324933"/>
</dbReference>
<gene>
    <name evidence="16" type="primary">hb</name>
    <name evidence="19" type="synonym">LOC114324933</name>
</gene>
<feature type="domain" description="C2H2-type" evidence="15">
    <location>
        <begin position="283"/>
        <end position="310"/>
    </location>
</feature>
<keyword evidence="9 13" id="KW-0863">Zinc-finger</keyword>
<comment type="subcellular location">
    <subcellularLocation>
        <location evidence="2">Nucleus</location>
    </subcellularLocation>
</comment>
<dbReference type="InterPro" id="IPR013087">
    <property type="entry name" value="Znf_C2H2_type"/>
</dbReference>
<evidence type="ECO:0000256" key="13">
    <source>
        <dbReference type="PROSITE-ProRule" id="PRU00042"/>
    </source>
</evidence>
<dbReference type="OrthoDB" id="10015593at2759"/>
<feature type="region of interest" description="Disordered" evidence="14">
    <location>
        <begin position="32"/>
        <end position="89"/>
    </location>
</feature>
<comment type="function">
    <text evidence="1">Gap class segmentation protein that controls development of head structures.</text>
</comment>
<comment type="similarity">
    <text evidence="3">Belongs to the hunchback C2H2-type zinc-finger protein family.</text>
</comment>
<reference evidence="16" key="1">
    <citation type="journal article" date="2015" name="Insect Biochem. Mol. Biol.">
        <title>Parental RNA interference of genes involved in embryonic development of the western corn rootworm, Diabrotica virgifera virgifera LeConte.</title>
        <authorList>
            <person name="Khajuria C."/>
            <person name="Velez A.M."/>
            <person name="Rangasamy M."/>
            <person name="Wang H."/>
            <person name="Fishilevich E."/>
            <person name="Frey M.L."/>
            <person name="Carneiro N.P."/>
            <person name="Gandra P."/>
            <person name="Narva K.E."/>
            <person name="Siegfried B.D."/>
        </authorList>
    </citation>
    <scope>NUCLEOTIDE SEQUENCE</scope>
</reference>
<dbReference type="EMBL" id="KR152261">
    <property type="protein sequence ID" value="AKJ26288.1"/>
    <property type="molecule type" value="mRNA"/>
</dbReference>
<dbReference type="GO" id="GO:0000977">
    <property type="term" value="F:RNA polymerase II transcription regulatory region sequence-specific DNA binding"/>
    <property type="evidence" value="ECO:0007669"/>
    <property type="project" value="UniProtKB-ARBA"/>
</dbReference>
<feature type="compositionally biased region" description="Polar residues" evidence="14">
    <location>
        <begin position="68"/>
        <end position="89"/>
    </location>
</feature>
<feature type="domain" description="C2H2-type" evidence="15">
    <location>
        <begin position="520"/>
        <end position="547"/>
    </location>
</feature>
<evidence type="ECO:0000259" key="15">
    <source>
        <dbReference type="PROSITE" id="PS50157"/>
    </source>
</evidence>
<evidence type="ECO:0000313" key="19">
    <source>
        <dbReference type="RefSeq" id="XP_028128654.1"/>
    </source>
</evidence>
<evidence type="ECO:0000256" key="10">
    <source>
        <dbReference type="ARBA" id="ARBA00022833"/>
    </source>
</evidence>
<evidence type="ECO:0000313" key="16">
    <source>
        <dbReference type="EMBL" id="AKJ26288.1"/>
    </source>
</evidence>
<dbReference type="FunFam" id="3.30.160.60:FF:001301">
    <property type="entry name" value="Blast:Protein hunchback"/>
    <property type="match status" value="1"/>
</dbReference>
<accession>A0A0G3BE93</accession>
<dbReference type="PANTHER" id="PTHR24392:SF49">
    <property type="entry name" value="PROTEIN HUNCHBACK"/>
    <property type="match status" value="1"/>
</dbReference>
<keyword evidence="18" id="KW-1185">Reference proteome</keyword>
<dbReference type="PROSITE" id="PS50157">
    <property type="entry name" value="ZINC_FINGER_C2H2_2"/>
    <property type="match status" value="3"/>
</dbReference>
<feature type="compositionally biased region" description="Polar residues" evidence="14">
    <location>
        <begin position="505"/>
        <end position="514"/>
    </location>
</feature>
<evidence type="ECO:0000256" key="5">
    <source>
        <dbReference type="ARBA" id="ARBA00022473"/>
    </source>
</evidence>
<dbReference type="PROSITE" id="PS00028">
    <property type="entry name" value="ZINC_FINGER_C2H2_1"/>
    <property type="match status" value="3"/>
</dbReference>
<evidence type="ECO:0000256" key="8">
    <source>
        <dbReference type="ARBA" id="ARBA00022737"/>
    </source>
</evidence>
<feature type="compositionally biased region" description="Basic and acidic residues" evidence="14">
    <location>
        <begin position="364"/>
        <end position="376"/>
    </location>
</feature>
<evidence type="ECO:0000256" key="9">
    <source>
        <dbReference type="ARBA" id="ARBA00022771"/>
    </source>
</evidence>
<dbReference type="Pfam" id="PF00096">
    <property type="entry name" value="zf-C2H2"/>
    <property type="match status" value="1"/>
</dbReference>
<feature type="compositionally biased region" description="Basic and acidic residues" evidence="14">
    <location>
        <begin position="46"/>
        <end position="57"/>
    </location>
</feature>
<sequence length="573" mass="64055">MRGGVSDDMTSTCVQGGIRPIGRYQPNMLMEPSSPQSAWQFHPAMPKREPVDHDGRNDSGLASGGEFISSSPGSDNSEHFSASYSSPTSCHTVISTNTYYPTNLRRPSQAQTSIPTHMMYTGDHNPLTPPNSEPMISPKSVLSRNNEGEHQTTLTPCASPEDASVDATDSVNCDGALKKLQATFEKNAFSEGSGDDDTKSDGEAEEYDEQGLRVPKVNSHGKIKTFKCKQCDFVAITKLVFWEHTKLHIKADKLLKCPKCPFVTEYKHHLEYHLRNHYGSKPFKCNQCSYSCVNKSMLNSHLKSHSNIYQYRCSDCSYATKYCHSLKLHLRKYSHKPAMVLNPDGTPNPLPIIDVYGTRRGPKMKSEQKSSEEMSPKPEQVLPFPFNQFLPQMQLPFPGFPLFGGFPGGIPNPLLLQNLEKLARERRESMNSSERFSPAQSEQMDTDAGVLDLSKPDDSSQTNRRKDSAYKLSTGDNSSDEEDDEATTTMFGNVEVVENKELEDTSSGKQTPTSAKKDDYSCQYCQINFGDPVLYTMHMGYHGYKNPFICNMCGEECNDKVSFFLHIARNPHS</sequence>
<feature type="region of interest" description="Disordered" evidence="14">
    <location>
        <begin position="498"/>
        <end position="517"/>
    </location>
</feature>
<keyword evidence="6" id="KW-0302">Gap protein</keyword>
<keyword evidence="12" id="KW-0539">Nucleus</keyword>
<keyword evidence="10" id="KW-0862">Zinc</keyword>
<dbReference type="InterPro" id="IPR036236">
    <property type="entry name" value="Znf_C2H2_sf"/>
</dbReference>
<keyword evidence="8" id="KW-0677">Repeat</keyword>
<proteinExistence type="evidence at transcript level"/>
<dbReference type="GO" id="GO:0035282">
    <property type="term" value="P:segmentation"/>
    <property type="evidence" value="ECO:0007669"/>
    <property type="project" value="UniProtKB-KW"/>
</dbReference>
<dbReference type="KEGG" id="dvv:114324933"/>
<protein>
    <recommendedName>
        <fullName evidence="4">Protein hunchback</fullName>
    </recommendedName>
</protein>
<evidence type="ECO:0000256" key="2">
    <source>
        <dbReference type="ARBA" id="ARBA00004123"/>
    </source>
</evidence>
<keyword evidence="7" id="KW-0479">Metal-binding</keyword>
<evidence type="ECO:0000313" key="18">
    <source>
        <dbReference type="Proteomes" id="UP001652700"/>
    </source>
</evidence>
<dbReference type="RefSeq" id="XP_028128654.1">
    <property type="nucleotide sequence ID" value="XM_028272853.1"/>
</dbReference>
<reference evidence="19" key="2">
    <citation type="submission" date="2025-04" db="UniProtKB">
        <authorList>
            <consortium name="RefSeq"/>
        </authorList>
    </citation>
    <scope>IDENTIFICATION</scope>
    <source>
        <tissue evidence="19">Whole insect</tissue>
    </source>
</reference>
<evidence type="ECO:0000256" key="14">
    <source>
        <dbReference type="SAM" id="MobiDB-lite"/>
    </source>
</evidence>
<feature type="domain" description="C2H2-type" evidence="15">
    <location>
        <begin position="255"/>
        <end position="282"/>
    </location>
</feature>
<feature type="region of interest" description="Disordered" evidence="14">
    <location>
        <begin position="425"/>
        <end position="489"/>
    </location>
</feature>
<dbReference type="FunFam" id="3.30.160.60:FF:001482">
    <property type="entry name" value="Hunchback"/>
    <property type="match status" value="1"/>
</dbReference>
<keyword evidence="5" id="KW-0217">Developmental protein</keyword>
<evidence type="ECO:0000256" key="11">
    <source>
        <dbReference type="ARBA" id="ARBA00023125"/>
    </source>
</evidence>
<keyword evidence="11" id="KW-0238">DNA-binding</keyword>
<feature type="compositionally biased region" description="Basic and acidic residues" evidence="14">
    <location>
        <begin position="454"/>
        <end position="469"/>
    </location>
</feature>
<dbReference type="GO" id="GO:0005634">
    <property type="term" value="C:nucleus"/>
    <property type="evidence" value="ECO:0007669"/>
    <property type="project" value="UniProtKB-SubCell"/>
</dbReference>
<evidence type="ECO:0000313" key="17">
    <source>
        <dbReference type="EnsemblMetazoa" id="XP_028128654.1"/>
    </source>
</evidence>
<dbReference type="SMART" id="SM00355">
    <property type="entry name" value="ZnF_C2H2"/>
    <property type="match status" value="6"/>
</dbReference>
<evidence type="ECO:0000256" key="1">
    <source>
        <dbReference type="ARBA" id="ARBA00003983"/>
    </source>
</evidence>
<feature type="region of interest" description="Disordered" evidence="14">
    <location>
        <begin position="188"/>
        <end position="211"/>
    </location>
</feature>
<evidence type="ECO:0000256" key="6">
    <source>
        <dbReference type="ARBA" id="ARBA00022492"/>
    </source>
</evidence>
<organism evidence="16">
    <name type="scientific">Diabrotica virgifera virgifera</name>
    <name type="common">western corn rootworm</name>
    <dbReference type="NCBI Taxonomy" id="50390"/>
    <lineage>
        <taxon>Eukaryota</taxon>
        <taxon>Metazoa</taxon>
        <taxon>Ecdysozoa</taxon>
        <taxon>Arthropoda</taxon>
        <taxon>Hexapoda</taxon>
        <taxon>Insecta</taxon>
        <taxon>Pterygota</taxon>
        <taxon>Neoptera</taxon>
        <taxon>Endopterygota</taxon>
        <taxon>Coleoptera</taxon>
        <taxon>Polyphaga</taxon>
        <taxon>Cucujiformia</taxon>
        <taxon>Chrysomeloidea</taxon>
        <taxon>Chrysomelidae</taxon>
        <taxon>Galerucinae</taxon>
        <taxon>Diabroticina</taxon>
        <taxon>Diabroticites</taxon>
        <taxon>Diabrotica</taxon>
    </lineage>
</organism>
<dbReference type="GO" id="GO:0000122">
    <property type="term" value="P:negative regulation of transcription by RNA polymerase II"/>
    <property type="evidence" value="ECO:0007669"/>
    <property type="project" value="UniProtKB-ARBA"/>
</dbReference>
<dbReference type="SUPFAM" id="SSF57667">
    <property type="entry name" value="beta-beta-alpha zinc fingers"/>
    <property type="match status" value="3"/>
</dbReference>
<dbReference type="GO" id="GO:0040034">
    <property type="term" value="P:regulation of development, heterochronic"/>
    <property type="evidence" value="ECO:0007669"/>
    <property type="project" value="UniProtKB-ARBA"/>
</dbReference>
<evidence type="ECO:0000256" key="7">
    <source>
        <dbReference type="ARBA" id="ARBA00022723"/>
    </source>
</evidence>
<evidence type="ECO:0000256" key="4">
    <source>
        <dbReference type="ARBA" id="ARBA00013638"/>
    </source>
</evidence>
<dbReference type="PANTHER" id="PTHR24392">
    <property type="entry name" value="ZINC FINGER PROTEIN"/>
    <property type="match status" value="1"/>
</dbReference>
<dbReference type="GO" id="GO:0008270">
    <property type="term" value="F:zinc ion binding"/>
    <property type="evidence" value="ECO:0007669"/>
    <property type="project" value="UniProtKB-KW"/>
</dbReference>